<name>A0A6S6TQM3_9BACT</name>
<accession>A0A6S6TQM3</accession>
<gene>
    <name evidence="1" type="ORF">HELGO_WM19744</name>
</gene>
<reference evidence="1" key="1">
    <citation type="submission" date="2020-01" db="EMBL/GenBank/DDBJ databases">
        <authorList>
            <person name="Meier V. D."/>
            <person name="Meier V D."/>
        </authorList>
    </citation>
    <scope>NUCLEOTIDE SEQUENCE</scope>
    <source>
        <strain evidence="1">HLG_WM_MAG_03</strain>
    </source>
</reference>
<protein>
    <submittedName>
        <fullName evidence="1">Uncharacterized protein</fullName>
    </submittedName>
</protein>
<dbReference type="AlphaFoldDB" id="A0A6S6TQM3"/>
<organism evidence="1">
    <name type="scientific">uncultured Sulfurovum sp</name>
    <dbReference type="NCBI Taxonomy" id="269237"/>
    <lineage>
        <taxon>Bacteria</taxon>
        <taxon>Pseudomonadati</taxon>
        <taxon>Campylobacterota</taxon>
        <taxon>Epsilonproteobacteria</taxon>
        <taxon>Campylobacterales</taxon>
        <taxon>Sulfurovaceae</taxon>
        <taxon>Sulfurovum</taxon>
        <taxon>environmental samples</taxon>
    </lineage>
</organism>
<sequence>MTAIMNKNYINYDEVFDLAIEANDSSTKDLFTSIMRLLINSIHKQALEIEKETLLIDDMSSMPIDDLDEFYDTTIDLSDNIKLIRKRLQKHNSNNSLFNEFDKELDRLYTANTLLMDRMGQLEVKLMTQKQSA</sequence>
<proteinExistence type="predicted"/>
<dbReference type="EMBL" id="CACVAR010000276">
    <property type="protein sequence ID" value="CAA6817326.1"/>
    <property type="molecule type" value="Genomic_DNA"/>
</dbReference>
<evidence type="ECO:0000313" key="1">
    <source>
        <dbReference type="EMBL" id="CAA6817326.1"/>
    </source>
</evidence>